<organism evidence="15 16">
    <name type="scientific">Acinetobacter vivianii</name>
    <dbReference type="NCBI Taxonomy" id="1776742"/>
    <lineage>
        <taxon>Bacteria</taxon>
        <taxon>Pseudomonadati</taxon>
        <taxon>Pseudomonadota</taxon>
        <taxon>Gammaproteobacteria</taxon>
        <taxon>Moraxellales</taxon>
        <taxon>Moraxellaceae</taxon>
        <taxon>Acinetobacter</taxon>
    </lineage>
</organism>
<feature type="chain" id="PRO_5042595776" evidence="12">
    <location>
        <begin position="35"/>
        <end position="676"/>
    </location>
</feature>
<keyword evidence="9 10" id="KW-0998">Cell outer membrane</keyword>
<dbReference type="InterPro" id="IPR037066">
    <property type="entry name" value="Plug_dom_sf"/>
</dbReference>
<dbReference type="AlphaFoldDB" id="A0AAJ6NLZ1"/>
<evidence type="ECO:0000256" key="2">
    <source>
        <dbReference type="ARBA" id="ARBA00022448"/>
    </source>
</evidence>
<dbReference type="PANTHER" id="PTHR30069:SF53">
    <property type="entry name" value="COLICIN I RECEPTOR-RELATED"/>
    <property type="match status" value="1"/>
</dbReference>
<dbReference type="RefSeq" id="WP_272656074.1">
    <property type="nucleotide sequence ID" value="NZ_CP085083.1"/>
</dbReference>
<comment type="similarity">
    <text evidence="10 11">Belongs to the TonB-dependent receptor family.</text>
</comment>
<evidence type="ECO:0000256" key="7">
    <source>
        <dbReference type="ARBA" id="ARBA00023077"/>
    </source>
</evidence>
<dbReference type="Proteomes" id="UP001199528">
    <property type="component" value="Chromosome"/>
</dbReference>
<dbReference type="PANTHER" id="PTHR30069">
    <property type="entry name" value="TONB-DEPENDENT OUTER MEMBRANE RECEPTOR"/>
    <property type="match status" value="1"/>
</dbReference>
<proteinExistence type="inferred from homology"/>
<evidence type="ECO:0000313" key="16">
    <source>
        <dbReference type="Proteomes" id="UP001199528"/>
    </source>
</evidence>
<evidence type="ECO:0000256" key="11">
    <source>
        <dbReference type="RuleBase" id="RU003357"/>
    </source>
</evidence>
<comment type="subcellular location">
    <subcellularLocation>
        <location evidence="1 10">Cell outer membrane</location>
        <topology evidence="1 10">Multi-pass membrane protein</topology>
    </subcellularLocation>
</comment>
<sequence>MKIVINTEDAIKMVLAKKKLVIAIAAFTPFAVFANEDQQTQKAGTTLPTIVVTASLAEESPDTAPASITVVSKEQIEQSAANSLAEVLGKTVGVQNYNGGGREKLTIRGVRESNGVYTLILVNGKRISSTGALWRDADLDISSIPLSSIERVEVIRGPMSALYGSDAIGGVINIITKKPTDEWQGAINAEYHIVDRGTGKQQYRLGASASGALTDKLGLSVSAEQYDRDAWFSQGKQATPAYYIEGKKTQNLRSTLSYELNDQQNIDLDLGYNKDERPYGQTDYQYYPAWDYLSEGFASQEIERYSVGLTHRGDWSWGKTTVSAQQENSEIKDYDSDFDEPKHRTLKENNTNLRAYSNFDVSIHGVVAGVEYNNQEVKDGVTYQNSGKASVSTTSVFVQDDIHITDPLTLSLSGRYDDHEVFGHHFSPKAYLVYQLPHDIVVKGGYGQAFKAPSLAQMTKDYGIVSCGGGCTLWGNPDLKPETSDNYEISASIRKSSWNGSVTLFQNEIKDMISRDITYTVDPNGESKPTGAAWVNLGRVKIKGVELAAQADLLPMLSVDANATYLDAKNSETHKRLDERPRLQANTNLNLKPLEWLTLTAGASYIGDQVINQKKLPDYTLVNIGLSAKVDPAVTVRAGIRNLTDVDLEEKGKDAGITFNEKELGRNYYVGLTYTF</sequence>
<evidence type="ECO:0000256" key="1">
    <source>
        <dbReference type="ARBA" id="ARBA00004571"/>
    </source>
</evidence>
<dbReference type="Gene3D" id="2.40.170.20">
    <property type="entry name" value="TonB-dependent receptor, beta-barrel domain"/>
    <property type="match status" value="1"/>
</dbReference>
<keyword evidence="5 12" id="KW-0732">Signal</keyword>
<evidence type="ECO:0000256" key="4">
    <source>
        <dbReference type="ARBA" id="ARBA00022692"/>
    </source>
</evidence>
<keyword evidence="4 10" id="KW-0812">Transmembrane</keyword>
<protein>
    <submittedName>
        <fullName evidence="15">TonB-dependent receptor</fullName>
    </submittedName>
</protein>
<keyword evidence="7 11" id="KW-0798">TonB box</keyword>
<accession>A0AAJ6NLZ1</accession>
<evidence type="ECO:0000259" key="14">
    <source>
        <dbReference type="Pfam" id="PF07715"/>
    </source>
</evidence>
<dbReference type="SUPFAM" id="SSF56935">
    <property type="entry name" value="Porins"/>
    <property type="match status" value="1"/>
</dbReference>
<evidence type="ECO:0000256" key="6">
    <source>
        <dbReference type="ARBA" id="ARBA00023065"/>
    </source>
</evidence>
<dbReference type="InterPro" id="IPR039426">
    <property type="entry name" value="TonB-dep_rcpt-like"/>
</dbReference>
<dbReference type="GO" id="GO:0009279">
    <property type="term" value="C:cell outer membrane"/>
    <property type="evidence" value="ECO:0007669"/>
    <property type="project" value="UniProtKB-SubCell"/>
</dbReference>
<keyword evidence="8 10" id="KW-0472">Membrane</keyword>
<feature type="domain" description="TonB-dependent receptor plug" evidence="14">
    <location>
        <begin position="63"/>
        <end position="171"/>
    </location>
</feature>
<name>A0AAJ6NLZ1_9GAMM</name>
<feature type="domain" description="TonB-dependent receptor-like beta-barrel" evidence="13">
    <location>
        <begin position="261"/>
        <end position="643"/>
    </location>
</feature>
<dbReference type="InterPro" id="IPR036942">
    <property type="entry name" value="Beta-barrel_TonB_sf"/>
</dbReference>
<dbReference type="Gene3D" id="2.170.130.10">
    <property type="entry name" value="TonB-dependent receptor, plug domain"/>
    <property type="match status" value="1"/>
</dbReference>
<dbReference type="KEGG" id="aviv:LF296_08715"/>
<reference evidence="15" key="1">
    <citation type="journal article" date="2022" name="Front Environ Sci">
        <title>Complete genome sequence analysis of a novel alkane-degrading bacterial strain, Acinetobacter vivianii KJ-1, and its diesel degradation ability.</title>
        <authorList>
            <person name="Zhang Y."/>
            <person name="Song F."/>
            <person name="Wang J."/>
            <person name="Zhao Q."/>
            <person name="Zheng L."/>
            <person name="Wang Z."/>
            <person name="Zhang X."/>
            <person name="Gao Y."/>
            <person name="Chen G."/>
            <person name="Huang Y."/>
        </authorList>
    </citation>
    <scope>NUCLEOTIDE SEQUENCE</scope>
    <source>
        <strain evidence="15">KJ-1</strain>
    </source>
</reference>
<keyword evidence="6" id="KW-0406">Ion transport</keyword>
<keyword evidence="15" id="KW-0675">Receptor</keyword>
<evidence type="ECO:0000256" key="9">
    <source>
        <dbReference type="ARBA" id="ARBA00023237"/>
    </source>
</evidence>
<gene>
    <name evidence="15" type="ORF">LF296_08715</name>
</gene>
<evidence type="ECO:0000259" key="13">
    <source>
        <dbReference type="Pfam" id="PF00593"/>
    </source>
</evidence>
<evidence type="ECO:0000256" key="10">
    <source>
        <dbReference type="PROSITE-ProRule" id="PRU01360"/>
    </source>
</evidence>
<keyword evidence="3 10" id="KW-1134">Transmembrane beta strand</keyword>
<evidence type="ECO:0000256" key="5">
    <source>
        <dbReference type="ARBA" id="ARBA00022729"/>
    </source>
</evidence>
<evidence type="ECO:0000256" key="8">
    <source>
        <dbReference type="ARBA" id="ARBA00023136"/>
    </source>
</evidence>
<evidence type="ECO:0000256" key="12">
    <source>
        <dbReference type="SAM" id="SignalP"/>
    </source>
</evidence>
<evidence type="ECO:0000256" key="3">
    <source>
        <dbReference type="ARBA" id="ARBA00022452"/>
    </source>
</evidence>
<keyword evidence="2 10" id="KW-0813">Transport</keyword>
<feature type="signal peptide" evidence="12">
    <location>
        <begin position="1"/>
        <end position="34"/>
    </location>
</feature>
<dbReference type="Pfam" id="PF00593">
    <property type="entry name" value="TonB_dep_Rec_b-barrel"/>
    <property type="match status" value="1"/>
</dbReference>
<dbReference type="GO" id="GO:0044718">
    <property type="term" value="P:siderophore transmembrane transport"/>
    <property type="evidence" value="ECO:0007669"/>
    <property type="project" value="TreeGrafter"/>
</dbReference>
<dbReference type="Pfam" id="PF07715">
    <property type="entry name" value="Plug"/>
    <property type="match status" value="1"/>
</dbReference>
<dbReference type="InterPro" id="IPR012910">
    <property type="entry name" value="Plug_dom"/>
</dbReference>
<dbReference type="CDD" id="cd01347">
    <property type="entry name" value="ligand_gated_channel"/>
    <property type="match status" value="1"/>
</dbReference>
<reference evidence="15" key="2">
    <citation type="submission" date="2023-02" db="EMBL/GenBank/DDBJ databases">
        <authorList>
            <person name="Huang Y."/>
            <person name="Zhang Y."/>
            <person name="Zhang T."/>
            <person name="Wang J."/>
        </authorList>
    </citation>
    <scope>NUCLEOTIDE SEQUENCE</scope>
    <source>
        <strain evidence="15">KJ-1</strain>
    </source>
</reference>
<dbReference type="PROSITE" id="PS52016">
    <property type="entry name" value="TONB_DEPENDENT_REC_3"/>
    <property type="match status" value="1"/>
</dbReference>
<dbReference type="InterPro" id="IPR000531">
    <property type="entry name" value="Beta-barrel_TonB"/>
</dbReference>
<dbReference type="GO" id="GO:0015344">
    <property type="term" value="F:siderophore uptake transmembrane transporter activity"/>
    <property type="evidence" value="ECO:0007669"/>
    <property type="project" value="TreeGrafter"/>
</dbReference>
<dbReference type="EMBL" id="CP085083">
    <property type="protein sequence ID" value="WDZ52844.1"/>
    <property type="molecule type" value="Genomic_DNA"/>
</dbReference>
<evidence type="ECO:0000313" key="15">
    <source>
        <dbReference type="EMBL" id="WDZ52844.1"/>
    </source>
</evidence>